<dbReference type="OrthoDB" id="9805710at2"/>
<reference evidence="2 3" key="1">
    <citation type="submission" date="2019-03" db="EMBL/GenBank/DDBJ databases">
        <title>Genome sequence of Sphingomonas sp. 17J27-24.</title>
        <authorList>
            <person name="Kim M."/>
            <person name="Maeng S."/>
            <person name="Sathiyaraj S."/>
        </authorList>
    </citation>
    <scope>NUCLEOTIDE SEQUENCE [LARGE SCALE GENOMIC DNA]</scope>
    <source>
        <strain evidence="2 3">17J27-24</strain>
    </source>
</reference>
<dbReference type="GO" id="GO:0016787">
    <property type="term" value="F:hydrolase activity"/>
    <property type="evidence" value="ECO:0007669"/>
    <property type="project" value="InterPro"/>
</dbReference>
<keyword evidence="3" id="KW-1185">Reference proteome</keyword>
<organism evidence="2 3">
    <name type="scientific">Sphingomonas parva</name>
    <dbReference type="NCBI Taxonomy" id="2555898"/>
    <lineage>
        <taxon>Bacteria</taxon>
        <taxon>Pseudomonadati</taxon>
        <taxon>Pseudomonadota</taxon>
        <taxon>Alphaproteobacteria</taxon>
        <taxon>Sphingomonadales</taxon>
        <taxon>Sphingomonadaceae</taxon>
        <taxon>Sphingomonas</taxon>
    </lineage>
</organism>
<evidence type="ECO:0000313" key="3">
    <source>
        <dbReference type="Proteomes" id="UP000298213"/>
    </source>
</evidence>
<accession>A0A4Y8ZTT3</accession>
<dbReference type="Proteomes" id="UP000298213">
    <property type="component" value="Unassembled WGS sequence"/>
</dbReference>
<sequence>MIRQLDEGMMVGGQLYPERIAGLDVKMIVNNRPDGEEPGQPTSEEIAAAAKAAGIAYRHIPVAGLSQPLVAEMEEALAAAEGPVLAFCKSGTRSAFLWALARARMGDDPDALAEKAAAAGYDLTPIRAYLG</sequence>
<evidence type="ECO:0000313" key="2">
    <source>
        <dbReference type="EMBL" id="TFI59411.1"/>
    </source>
</evidence>
<gene>
    <name evidence="2" type="ORF">E2493_04230</name>
</gene>
<proteinExistence type="predicted"/>
<dbReference type="NCBIfam" id="TIGR01244">
    <property type="entry name" value="TIGR01244 family sulfur transferase"/>
    <property type="match status" value="1"/>
</dbReference>
<dbReference type="SUPFAM" id="SSF52799">
    <property type="entry name" value="(Phosphotyrosine protein) phosphatases II"/>
    <property type="match status" value="1"/>
</dbReference>
<name>A0A4Y8ZTT3_9SPHN</name>
<dbReference type="RefSeq" id="WP_135084055.1">
    <property type="nucleotide sequence ID" value="NZ_SPDV01000007.1"/>
</dbReference>
<dbReference type="Gene3D" id="3.90.190.10">
    <property type="entry name" value="Protein tyrosine phosphatase superfamily"/>
    <property type="match status" value="1"/>
</dbReference>
<dbReference type="EMBL" id="SPDV01000007">
    <property type="protein sequence ID" value="TFI59411.1"/>
    <property type="molecule type" value="Genomic_DNA"/>
</dbReference>
<dbReference type="Pfam" id="PF04273">
    <property type="entry name" value="BLH_phosphatase"/>
    <property type="match status" value="1"/>
</dbReference>
<dbReference type="AlphaFoldDB" id="A0A4Y8ZTT3"/>
<comment type="caution">
    <text evidence="2">The sequence shown here is derived from an EMBL/GenBank/DDBJ whole genome shotgun (WGS) entry which is preliminary data.</text>
</comment>
<dbReference type="InterPro" id="IPR005939">
    <property type="entry name" value="BLH_phosphatase-like"/>
</dbReference>
<feature type="domain" description="Beta-lactamase hydrolase-like protein phosphatase-like" evidence="1">
    <location>
        <begin position="3"/>
        <end position="103"/>
    </location>
</feature>
<evidence type="ECO:0000259" key="1">
    <source>
        <dbReference type="Pfam" id="PF04273"/>
    </source>
</evidence>
<protein>
    <submittedName>
        <fullName evidence="2">TIGR01244 family phosphatase</fullName>
    </submittedName>
</protein>
<dbReference type="InterPro" id="IPR029021">
    <property type="entry name" value="Prot-tyrosine_phosphatase-like"/>
</dbReference>